<comment type="caution">
    <text evidence="6">The sequence shown here is derived from an EMBL/GenBank/DDBJ whole genome shotgun (WGS) entry which is preliminary data.</text>
</comment>
<keyword evidence="2" id="KW-0547">Nucleotide-binding</keyword>
<dbReference type="STRING" id="81857.IV38_GL001012"/>
<dbReference type="SUPFAM" id="SSF52540">
    <property type="entry name" value="P-loop containing nucleoside triphosphate hydrolases"/>
    <property type="match status" value="1"/>
</dbReference>
<reference evidence="8 9" key="1">
    <citation type="journal article" date="2015" name="Genome Announc.">
        <title>Expanding the biotechnology potential of lactobacilli through comparative genomics of 213 strains and associated genera.</title>
        <authorList>
            <person name="Sun Z."/>
            <person name="Harris H.M."/>
            <person name="McCann A."/>
            <person name="Guo C."/>
            <person name="Argimon S."/>
            <person name="Zhang W."/>
            <person name="Yang X."/>
            <person name="Jeffery I.B."/>
            <person name="Cooney J.C."/>
            <person name="Kagawa T.F."/>
            <person name="Liu W."/>
            <person name="Song Y."/>
            <person name="Salvetti E."/>
            <person name="Wrobel A."/>
            <person name="Rasinkangas P."/>
            <person name="Parkhill J."/>
            <person name="Rea M.C."/>
            <person name="O'Sullivan O."/>
            <person name="Ritari J."/>
            <person name="Douillard F.P."/>
            <person name="Paul Ross R."/>
            <person name="Yang R."/>
            <person name="Briner A.E."/>
            <person name="Felis G.E."/>
            <person name="de Vos W.M."/>
            <person name="Barrangou R."/>
            <person name="Klaenhammer T.R."/>
            <person name="Caufield P.W."/>
            <person name="Cui Y."/>
            <person name="Zhang H."/>
            <person name="O'Toole P.W."/>
        </authorList>
    </citation>
    <scope>NUCLEOTIDE SEQUENCE [LARGE SCALE GENOMIC DNA]</scope>
    <source>
        <strain evidence="6 9">ATCC BAA-66</strain>
        <strain evidence="7 8">DSM 13344</strain>
    </source>
</reference>
<name>A0A0R2FTN2_9LACO</name>
<dbReference type="Proteomes" id="UP000051751">
    <property type="component" value="Unassembled WGS sequence"/>
</dbReference>
<organism evidence="6 9">
    <name type="scientific">Lactobacillus selangorensis</name>
    <dbReference type="NCBI Taxonomy" id="81857"/>
    <lineage>
        <taxon>Bacteria</taxon>
        <taxon>Bacillati</taxon>
        <taxon>Bacillota</taxon>
        <taxon>Bacilli</taxon>
        <taxon>Lactobacillales</taxon>
        <taxon>Lactobacillaceae</taxon>
        <taxon>Lactobacillus</taxon>
    </lineage>
</organism>
<evidence type="ECO:0000313" key="6">
    <source>
        <dbReference type="EMBL" id="KRN28807.1"/>
    </source>
</evidence>
<dbReference type="GO" id="GO:0005524">
    <property type="term" value="F:ATP binding"/>
    <property type="evidence" value="ECO:0007669"/>
    <property type="project" value="UniProtKB-KW"/>
</dbReference>
<evidence type="ECO:0000256" key="4">
    <source>
        <dbReference type="ARBA" id="ARBA00023125"/>
    </source>
</evidence>
<dbReference type="PATRIC" id="fig|81857.3.peg.1017"/>
<dbReference type="Proteomes" id="UP000051645">
    <property type="component" value="Unassembled WGS sequence"/>
</dbReference>
<dbReference type="EMBL" id="JQAT01000002">
    <property type="protein sequence ID" value="KRN28807.1"/>
    <property type="molecule type" value="Genomic_DNA"/>
</dbReference>
<keyword evidence="8" id="KW-1185">Reference proteome</keyword>
<keyword evidence="3" id="KW-0067">ATP-binding</keyword>
<dbReference type="PANTHER" id="PTHR32071">
    <property type="entry name" value="TRANSCRIPTIONAL REGULATORY PROTEIN"/>
    <property type="match status" value="1"/>
</dbReference>
<evidence type="ECO:0000256" key="1">
    <source>
        <dbReference type="ARBA" id="ARBA00020887"/>
    </source>
</evidence>
<dbReference type="Gene3D" id="1.10.10.10">
    <property type="entry name" value="Winged helix-like DNA-binding domain superfamily/Winged helix DNA-binding domain"/>
    <property type="match status" value="1"/>
</dbReference>
<evidence type="ECO:0000256" key="2">
    <source>
        <dbReference type="ARBA" id="ARBA00022741"/>
    </source>
</evidence>
<protein>
    <recommendedName>
        <fullName evidence="1">DNA translocase FtsK</fullName>
    </recommendedName>
</protein>
<dbReference type="InterPro" id="IPR036388">
    <property type="entry name" value="WH-like_DNA-bd_sf"/>
</dbReference>
<dbReference type="PROSITE" id="PS50045">
    <property type="entry name" value="SIGMA54_INTERACT_4"/>
    <property type="match status" value="1"/>
</dbReference>
<dbReference type="InterPro" id="IPR036390">
    <property type="entry name" value="WH_DNA-bd_sf"/>
</dbReference>
<sequence>MNDTQKSVLNSLQQQPTHNTTTELAAALGLSRSVTSHYLNQLAAVHKVHKSGGRPVRWSLPEATAPQPDQADPFAYFIGAKGSLHKAIKQCAAAVMYPPNGLGVIITGNSGVGKSYLAQTIVDYARYKGTIAADAPYVVLNCADYANNPELLSSLLFGYVRGAYTGAEKDKEGLLHQADGGYLFLDEIHRLSSENQEKLFSFIDSGFYYRMGDNQTAIHSDVHLLCATTEDPQKVLLTTFRRRSPFA</sequence>
<dbReference type="GO" id="GO:0006355">
    <property type="term" value="P:regulation of DNA-templated transcription"/>
    <property type="evidence" value="ECO:0007669"/>
    <property type="project" value="InterPro"/>
</dbReference>
<dbReference type="PANTHER" id="PTHR32071:SF38">
    <property type="entry name" value="PSP OPERON TRANSCRIPTIONAL ACTIVATOR"/>
    <property type="match status" value="1"/>
</dbReference>
<dbReference type="Pfam" id="PF13412">
    <property type="entry name" value="HTH_24"/>
    <property type="match status" value="1"/>
</dbReference>
<evidence type="ECO:0000313" key="8">
    <source>
        <dbReference type="Proteomes" id="UP000051645"/>
    </source>
</evidence>
<dbReference type="SUPFAM" id="SSF46785">
    <property type="entry name" value="Winged helix' DNA-binding domain"/>
    <property type="match status" value="1"/>
</dbReference>
<dbReference type="Gene3D" id="3.40.50.300">
    <property type="entry name" value="P-loop containing nucleotide triphosphate hydrolases"/>
    <property type="match status" value="1"/>
</dbReference>
<dbReference type="Pfam" id="PF00158">
    <property type="entry name" value="Sigma54_activat"/>
    <property type="match status" value="1"/>
</dbReference>
<proteinExistence type="predicted"/>
<evidence type="ECO:0000313" key="9">
    <source>
        <dbReference type="Proteomes" id="UP000051751"/>
    </source>
</evidence>
<evidence type="ECO:0000256" key="3">
    <source>
        <dbReference type="ARBA" id="ARBA00022840"/>
    </source>
</evidence>
<evidence type="ECO:0000313" key="7">
    <source>
        <dbReference type="EMBL" id="KRN32783.1"/>
    </source>
</evidence>
<dbReference type="AlphaFoldDB" id="A0A0R2FTN2"/>
<dbReference type="SMART" id="SM00382">
    <property type="entry name" value="AAA"/>
    <property type="match status" value="1"/>
</dbReference>
<evidence type="ECO:0000259" key="5">
    <source>
        <dbReference type="PROSITE" id="PS50045"/>
    </source>
</evidence>
<accession>A0A0R2FTN2</accession>
<dbReference type="GO" id="GO:0003677">
    <property type="term" value="F:DNA binding"/>
    <property type="evidence" value="ECO:0007669"/>
    <property type="project" value="UniProtKB-KW"/>
</dbReference>
<dbReference type="RefSeq" id="WP_236698016.1">
    <property type="nucleotide sequence ID" value="NZ_JQAT01000002.1"/>
</dbReference>
<dbReference type="CDD" id="cd00009">
    <property type="entry name" value="AAA"/>
    <property type="match status" value="1"/>
</dbReference>
<dbReference type="InterPro" id="IPR003593">
    <property type="entry name" value="AAA+_ATPase"/>
</dbReference>
<dbReference type="InterPro" id="IPR002078">
    <property type="entry name" value="Sigma_54_int"/>
</dbReference>
<gene>
    <name evidence="6" type="ORF">IV38_GL001012</name>
    <name evidence="7" type="ORF">IV40_GL000841</name>
</gene>
<keyword evidence="4" id="KW-0238">DNA-binding</keyword>
<dbReference type="InterPro" id="IPR027417">
    <property type="entry name" value="P-loop_NTPase"/>
</dbReference>
<feature type="domain" description="Sigma-54 factor interaction" evidence="5">
    <location>
        <begin position="77"/>
        <end position="242"/>
    </location>
</feature>
<dbReference type="EMBL" id="JQAZ01000002">
    <property type="protein sequence ID" value="KRN32783.1"/>
    <property type="molecule type" value="Genomic_DNA"/>
</dbReference>